<protein>
    <submittedName>
        <fullName evidence="2">Uncharacterized protein</fullName>
    </submittedName>
</protein>
<proteinExistence type="predicted"/>
<evidence type="ECO:0000256" key="1">
    <source>
        <dbReference type="SAM" id="MobiDB-lite"/>
    </source>
</evidence>
<dbReference type="EMBL" id="JAGPXC010000001">
    <property type="protein sequence ID" value="KAH6660801.1"/>
    <property type="molecule type" value="Genomic_DNA"/>
</dbReference>
<name>A0A9P8UZF5_9PEZI</name>
<evidence type="ECO:0000313" key="2">
    <source>
        <dbReference type="EMBL" id="KAH6660801.1"/>
    </source>
</evidence>
<accession>A0A9P8UZF5</accession>
<dbReference type="RefSeq" id="XP_045964932.1">
    <property type="nucleotide sequence ID" value="XM_046101566.1"/>
</dbReference>
<dbReference type="AlphaFoldDB" id="A0A9P8UZF5"/>
<keyword evidence="3" id="KW-1185">Reference proteome</keyword>
<dbReference type="Proteomes" id="UP000758603">
    <property type="component" value="Unassembled WGS sequence"/>
</dbReference>
<feature type="region of interest" description="Disordered" evidence="1">
    <location>
        <begin position="1"/>
        <end position="23"/>
    </location>
</feature>
<sequence length="140" mass="14582">MSAAAAPAPPARPSPTTTQPKIHDEMPTKTELYEIAAKSLQTGALTGVVGCFVGLGSGIMRNAPPALFAAFAGFQWFTLGSSFVASRSLLHHAWGGEENLRPIDKVSASAAAGGVSGMVGGLIRKPTQTRSMIEWTLTRS</sequence>
<evidence type="ECO:0000313" key="3">
    <source>
        <dbReference type="Proteomes" id="UP000758603"/>
    </source>
</evidence>
<organism evidence="2 3">
    <name type="scientific">Truncatella angustata</name>
    <dbReference type="NCBI Taxonomy" id="152316"/>
    <lineage>
        <taxon>Eukaryota</taxon>
        <taxon>Fungi</taxon>
        <taxon>Dikarya</taxon>
        <taxon>Ascomycota</taxon>
        <taxon>Pezizomycotina</taxon>
        <taxon>Sordariomycetes</taxon>
        <taxon>Xylariomycetidae</taxon>
        <taxon>Amphisphaeriales</taxon>
        <taxon>Sporocadaceae</taxon>
        <taxon>Truncatella</taxon>
    </lineage>
</organism>
<gene>
    <name evidence="2" type="ORF">BKA67DRAFT_549220</name>
</gene>
<dbReference type="OrthoDB" id="5565730at2759"/>
<comment type="caution">
    <text evidence="2">The sequence shown here is derived from an EMBL/GenBank/DDBJ whole genome shotgun (WGS) entry which is preliminary data.</text>
</comment>
<dbReference type="GeneID" id="70130458"/>
<reference evidence="2" key="1">
    <citation type="journal article" date="2021" name="Nat. Commun.">
        <title>Genetic determinants of endophytism in the Arabidopsis root mycobiome.</title>
        <authorList>
            <person name="Mesny F."/>
            <person name="Miyauchi S."/>
            <person name="Thiergart T."/>
            <person name="Pickel B."/>
            <person name="Atanasova L."/>
            <person name="Karlsson M."/>
            <person name="Huettel B."/>
            <person name="Barry K.W."/>
            <person name="Haridas S."/>
            <person name="Chen C."/>
            <person name="Bauer D."/>
            <person name="Andreopoulos W."/>
            <person name="Pangilinan J."/>
            <person name="LaButti K."/>
            <person name="Riley R."/>
            <person name="Lipzen A."/>
            <person name="Clum A."/>
            <person name="Drula E."/>
            <person name="Henrissat B."/>
            <person name="Kohler A."/>
            <person name="Grigoriev I.V."/>
            <person name="Martin F.M."/>
            <person name="Hacquard S."/>
        </authorList>
    </citation>
    <scope>NUCLEOTIDE SEQUENCE</scope>
    <source>
        <strain evidence="2">MPI-SDFR-AT-0073</strain>
    </source>
</reference>